<dbReference type="AlphaFoldDB" id="A0A167QML5"/>
<dbReference type="GO" id="GO:0008270">
    <property type="term" value="F:zinc ion binding"/>
    <property type="evidence" value="ECO:0007669"/>
    <property type="project" value="InterPro"/>
</dbReference>
<dbReference type="STRING" id="1081104.A0A167QML5"/>
<keyword evidence="7" id="KW-1185">Reference proteome</keyword>
<evidence type="ECO:0000256" key="3">
    <source>
        <dbReference type="ARBA" id="ARBA00023125"/>
    </source>
</evidence>
<dbReference type="InterPro" id="IPR036864">
    <property type="entry name" value="Zn2-C6_fun-type_DNA-bd_sf"/>
</dbReference>
<comment type="subcellular location">
    <subcellularLocation>
        <location evidence="1">Nucleus</location>
    </subcellularLocation>
</comment>
<sequence length="519" mass="57859">MRLKRGVERESCDFCHGRKIKCDRAPRAARGIDGCSACERRDLACLVDDSGDVRLQRRRRLDSRLLTEFLLDLNAESAFFLDQIFMGNLASEWTTTNDTYTGGLAMDDPLAVPTSSDVPSDDDLAHYQDLWRDCALPSADLFRQAVQAYFDHAAMALPITFEDAFWRDVRAKAASPAFLCAVACRGMPFTRHPEQWPLQRRLAHHFKDLFLQRQQSSSAPPSLDDVEALALMVDFPYGEVSGLERLFLSKKSLVLVTLEMGSTTTTPLLSRAPERHSLLFWHVYGLDAFSCLDAKTPSRIPEAEAARPQLTQHAGFGYLDAMLSLALVARAILQTLSGSSHRGITHADVDALYTQLEHWRAVSCPPHLRSWRRDDGESAHLDVQRAVLHLLRVNCYLQIENWVDEHGLSVASVADLATGARVEYESLRAVQDGADVAAWLGEDRHVGDFAVVDLAPNILRDISAGLGVWTCLHGVRQVDNSTYQVHDRSTKGLLEMHLETARLFRSTVAAATSHSDTPR</sequence>
<dbReference type="InterPro" id="IPR050987">
    <property type="entry name" value="AtrR-like"/>
</dbReference>
<dbReference type="GO" id="GO:0005634">
    <property type="term" value="C:nucleus"/>
    <property type="evidence" value="ECO:0007669"/>
    <property type="project" value="UniProtKB-SubCell"/>
</dbReference>
<dbReference type="Pfam" id="PF00172">
    <property type="entry name" value="Zn_clus"/>
    <property type="match status" value="1"/>
</dbReference>
<evidence type="ECO:0000256" key="1">
    <source>
        <dbReference type="ARBA" id="ARBA00004123"/>
    </source>
</evidence>
<organism evidence="6 7">
    <name type="scientific">Cordyceps fumosorosea (strain ARSEF 2679)</name>
    <name type="common">Isaria fumosorosea</name>
    <dbReference type="NCBI Taxonomy" id="1081104"/>
    <lineage>
        <taxon>Eukaryota</taxon>
        <taxon>Fungi</taxon>
        <taxon>Dikarya</taxon>
        <taxon>Ascomycota</taxon>
        <taxon>Pezizomycotina</taxon>
        <taxon>Sordariomycetes</taxon>
        <taxon>Hypocreomycetidae</taxon>
        <taxon>Hypocreales</taxon>
        <taxon>Cordycipitaceae</taxon>
        <taxon>Cordyceps</taxon>
    </lineage>
</organism>
<dbReference type="GeneID" id="30023311"/>
<dbReference type="GO" id="GO:0003677">
    <property type="term" value="F:DNA binding"/>
    <property type="evidence" value="ECO:0007669"/>
    <property type="project" value="UniProtKB-KW"/>
</dbReference>
<dbReference type="CDD" id="cd00067">
    <property type="entry name" value="GAL4"/>
    <property type="match status" value="1"/>
</dbReference>
<keyword evidence="3" id="KW-0238">DNA-binding</keyword>
<accession>A0A167QML5</accession>
<protein>
    <submittedName>
        <fullName evidence="6">Fungal transcriptional regulatory protein</fullName>
    </submittedName>
</protein>
<reference evidence="6 7" key="1">
    <citation type="journal article" date="2016" name="Genome Biol. Evol.">
        <title>Divergent and convergent evolution of fungal pathogenicity.</title>
        <authorList>
            <person name="Shang Y."/>
            <person name="Xiao G."/>
            <person name="Zheng P."/>
            <person name="Cen K."/>
            <person name="Zhan S."/>
            <person name="Wang C."/>
        </authorList>
    </citation>
    <scope>NUCLEOTIDE SEQUENCE [LARGE SCALE GENOMIC DNA]</scope>
    <source>
        <strain evidence="6 7">ARSEF 2679</strain>
    </source>
</reference>
<dbReference type="GO" id="GO:0000981">
    <property type="term" value="F:DNA-binding transcription factor activity, RNA polymerase II-specific"/>
    <property type="evidence" value="ECO:0007669"/>
    <property type="project" value="InterPro"/>
</dbReference>
<name>A0A167QML5_CORFA</name>
<evidence type="ECO:0000313" key="6">
    <source>
        <dbReference type="EMBL" id="OAA57778.1"/>
    </source>
</evidence>
<proteinExistence type="predicted"/>
<dbReference type="InterPro" id="IPR001138">
    <property type="entry name" value="Zn2Cys6_DnaBD"/>
</dbReference>
<keyword evidence="4" id="KW-0539">Nucleus</keyword>
<dbReference type="SMART" id="SM00066">
    <property type="entry name" value="GAL4"/>
    <property type="match status" value="1"/>
</dbReference>
<dbReference type="Gene3D" id="4.10.240.10">
    <property type="entry name" value="Zn(2)-C6 fungal-type DNA-binding domain"/>
    <property type="match status" value="1"/>
</dbReference>
<feature type="domain" description="Zn(2)-C6 fungal-type" evidence="5">
    <location>
        <begin position="11"/>
        <end position="47"/>
    </location>
</feature>
<keyword evidence="2" id="KW-0479">Metal-binding</keyword>
<dbReference type="PANTHER" id="PTHR46910">
    <property type="entry name" value="TRANSCRIPTION FACTOR PDR1"/>
    <property type="match status" value="1"/>
</dbReference>
<dbReference type="RefSeq" id="XP_018702268.1">
    <property type="nucleotide sequence ID" value="XM_018850623.1"/>
</dbReference>
<evidence type="ECO:0000313" key="7">
    <source>
        <dbReference type="Proteomes" id="UP000076744"/>
    </source>
</evidence>
<gene>
    <name evidence="6" type="ORF">ISF_07019</name>
</gene>
<dbReference type="Proteomes" id="UP000076744">
    <property type="component" value="Unassembled WGS sequence"/>
</dbReference>
<dbReference type="PANTHER" id="PTHR46910:SF3">
    <property type="entry name" value="HALOTOLERANCE PROTEIN 9-RELATED"/>
    <property type="match status" value="1"/>
</dbReference>
<evidence type="ECO:0000256" key="4">
    <source>
        <dbReference type="ARBA" id="ARBA00023242"/>
    </source>
</evidence>
<comment type="caution">
    <text evidence="6">The sequence shown here is derived from an EMBL/GenBank/DDBJ whole genome shotgun (WGS) entry which is preliminary data.</text>
</comment>
<dbReference type="SUPFAM" id="SSF57701">
    <property type="entry name" value="Zn2/Cys6 DNA-binding domain"/>
    <property type="match status" value="1"/>
</dbReference>
<evidence type="ECO:0000259" key="5">
    <source>
        <dbReference type="PROSITE" id="PS50048"/>
    </source>
</evidence>
<dbReference type="CDD" id="cd12148">
    <property type="entry name" value="fungal_TF_MHR"/>
    <property type="match status" value="1"/>
</dbReference>
<dbReference type="OrthoDB" id="4764644at2759"/>
<dbReference type="PROSITE" id="PS00463">
    <property type="entry name" value="ZN2_CY6_FUNGAL_1"/>
    <property type="match status" value="1"/>
</dbReference>
<evidence type="ECO:0000256" key="2">
    <source>
        <dbReference type="ARBA" id="ARBA00022723"/>
    </source>
</evidence>
<dbReference type="EMBL" id="AZHB01000019">
    <property type="protein sequence ID" value="OAA57778.1"/>
    <property type="molecule type" value="Genomic_DNA"/>
</dbReference>
<dbReference type="PROSITE" id="PS50048">
    <property type="entry name" value="ZN2_CY6_FUNGAL_2"/>
    <property type="match status" value="1"/>
</dbReference>